<dbReference type="EMBL" id="JBHULD010000014">
    <property type="protein sequence ID" value="MFD2554505.1"/>
    <property type="molecule type" value="Genomic_DNA"/>
</dbReference>
<evidence type="ECO:0000313" key="5">
    <source>
        <dbReference type="Proteomes" id="UP001597440"/>
    </source>
</evidence>
<evidence type="ECO:0000259" key="3">
    <source>
        <dbReference type="PROSITE" id="PS01124"/>
    </source>
</evidence>
<dbReference type="InterPro" id="IPR053142">
    <property type="entry name" value="PchR_regulatory_protein"/>
</dbReference>
<evidence type="ECO:0000256" key="2">
    <source>
        <dbReference type="ARBA" id="ARBA00023163"/>
    </source>
</evidence>
<organism evidence="4 5">
    <name type="scientific">Sphingobacterium tabacisoli</name>
    <dbReference type="NCBI Taxonomy" id="2044855"/>
    <lineage>
        <taxon>Bacteria</taxon>
        <taxon>Pseudomonadati</taxon>
        <taxon>Bacteroidota</taxon>
        <taxon>Sphingobacteriia</taxon>
        <taxon>Sphingobacteriales</taxon>
        <taxon>Sphingobacteriaceae</taxon>
        <taxon>Sphingobacterium</taxon>
    </lineage>
</organism>
<dbReference type="InterPro" id="IPR018060">
    <property type="entry name" value="HTH_AraC"/>
</dbReference>
<reference evidence="5" key="1">
    <citation type="journal article" date="2019" name="Int. J. Syst. Evol. Microbiol.">
        <title>The Global Catalogue of Microorganisms (GCM) 10K type strain sequencing project: providing services to taxonomists for standard genome sequencing and annotation.</title>
        <authorList>
            <consortium name="The Broad Institute Genomics Platform"/>
            <consortium name="The Broad Institute Genome Sequencing Center for Infectious Disease"/>
            <person name="Wu L."/>
            <person name="Ma J."/>
        </authorList>
    </citation>
    <scope>NUCLEOTIDE SEQUENCE [LARGE SCALE GENOMIC DNA]</scope>
    <source>
        <strain evidence="5">KCTC 52298</strain>
    </source>
</reference>
<dbReference type="Pfam" id="PF12833">
    <property type="entry name" value="HTH_18"/>
    <property type="match status" value="1"/>
</dbReference>
<accession>A0ABW5L1V8</accession>
<keyword evidence="2" id="KW-0804">Transcription</keyword>
<gene>
    <name evidence="4" type="ORF">ACFSQW_08895</name>
</gene>
<dbReference type="InterPro" id="IPR009057">
    <property type="entry name" value="Homeodomain-like_sf"/>
</dbReference>
<keyword evidence="5" id="KW-1185">Reference proteome</keyword>
<name>A0ABW5L1V8_9SPHI</name>
<feature type="domain" description="HTH araC/xylS-type" evidence="3">
    <location>
        <begin position="224"/>
        <end position="322"/>
    </location>
</feature>
<dbReference type="PANTHER" id="PTHR47893:SF1">
    <property type="entry name" value="REGULATORY PROTEIN PCHR"/>
    <property type="match status" value="1"/>
</dbReference>
<dbReference type="PANTHER" id="PTHR47893">
    <property type="entry name" value="REGULATORY PROTEIN PCHR"/>
    <property type="match status" value="1"/>
</dbReference>
<keyword evidence="1" id="KW-0805">Transcription regulation</keyword>
<proteinExistence type="predicted"/>
<dbReference type="PROSITE" id="PS01124">
    <property type="entry name" value="HTH_ARAC_FAMILY_2"/>
    <property type="match status" value="1"/>
</dbReference>
<comment type="caution">
    <text evidence="4">The sequence shown here is derived from an EMBL/GenBank/DDBJ whole genome shotgun (WGS) entry which is preliminary data.</text>
</comment>
<dbReference type="RefSeq" id="WP_210352914.1">
    <property type="nucleotide sequence ID" value="NZ_JAEQMU010000001.1"/>
</dbReference>
<sequence length="330" mass="38358">MRNLTLREFYGDTLLKSIFSKETTDEPRKGFRHKLLANDVVQGSMYYRNCNQFIVCYQDWTVLAPFHLSIDHPENMIKFQFEIEGSSIFTATNGRQISLSAGQQQFIYLPPTAGTLHYACSRKVLDVHIEEDFLCTLLSAQGFAHSSFREHFSHEVWTFFREAASITLEQEALIHQLIAHSYHGEFAGDYIRCKTIEIILSVFSAGVEPVEQHCWKKEDLRILSDIKTYLDSHFSENLSLKKISRTFGINEFKLKKAFKERYGETVFGYIRKNKLKHGLHLLLHTDTDIKEIAYSCGFKYAHHFSQLFLQHYNYRPSEVRSKSTGVLLSK</sequence>
<evidence type="ECO:0000256" key="1">
    <source>
        <dbReference type="ARBA" id="ARBA00023015"/>
    </source>
</evidence>
<dbReference type="Gene3D" id="1.10.10.60">
    <property type="entry name" value="Homeodomain-like"/>
    <property type="match status" value="2"/>
</dbReference>
<dbReference type="Proteomes" id="UP001597440">
    <property type="component" value="Unassembled WGS sequence"/>
</dbReference>
<dbReference type="SUPFAM" id="SSF46689">
    <property type="entry name" value="Homeodomain-like"/>
    <property type="match status" value="2"/>
</dbReference>
<protein>
    <submittedName>
        <fullName evidence="4">Helix-turn-helix domain-containing protein</fullName>
    </submittedName>
</protein>
<evidence type="ECO:0000313" key="4">
    <source>
        <dbReference type="EMBL" id="MFD2554505.1"/>
    </source>
</evidence>
<dbReference type="SMART" id="SM00342">
    <property type="entry name" value="HTH_ARAC"/>
    <property type="match status" value="1"/>
</dbReference>